<reference evidence="3" key="1">
    <citation type="submission" date="2021-03" db="EMBL/GenBank/DDBJ databases">
        <authorList>
            <person name="Li Z."/>
            <person name="Yang C."/>
        </authorList>
    </citation>
    <scope>NUCLEOTIDE SEQUENCE</scope>
    <source>
        <strain evidence="3">Dzin_1.0</strain>
        <tissue evidence="3">Leaf</tissue>
    </source>
</reference>
<accession>A0A9D5HUV8</accession>
<keyword evidence="4" id="KW-1185">Reference proteome</keyword>
<feature type="compositionally biased region" description="Basic and acidic residues" evidence="2">
    <location>
        <begin position="1"/>
        <end position="16"/>
    </location>
</feature>
<dbReference type="EMBL" id="JAGGNH010000001">
    <property type="protein sequence ID" value="KAJ0989689.1"/>
    <property type="molecule type" value="Genomic_DNA"/>
</dbReference>
<dbReference type="AlphaFoldDB" id="A0A9D5HUV8"/>
<comment type="caution">
    <text evidence="3">The sequence shown here is derived from an EMBL/GenBank/DDBJ whole genome shotgun (WGS) entry which is preliminary data.</text>
</comment>
<keyword evidence="1" id="KW-0175">Coiled coil</keyword>
<feature type="coiled-coil region" evidence="1">
    <location>
        <begin position="133"/>
        <end position="233"/>
    </location>
</feature>
<dbReference type="Gene3D" id="1.10.287.1490">
    <property type="match status" value="1"/>
</dbReference>
<dbReference type="GO" id="GO:0010497">
    <property type="term" value="P:plasmodesmata-mediated intercellular transport"/>
    <property type="evidence" value="ECO:0007669"/>
    <property type="project" value="InterPro"/>
</dbReference>
<sequence>MPERSHRRRALADPERIGVPYHPPSSSSENAGNGGNVDRVLFKNLVEMVPLVESLMGRRSTSSFTRRASMVYTPAPSHPPKVDMKARRTAQSVYAKKQSDVGDSALQKFAHDGDGVADDCRTFTSNPSTAGDLLKAREDVTMLRQQLDDLERKILEKDQALKVAEDSLNQMKAIKMQLDELKHQAAEKDSLIKVSNSQLSNAQIKLAEKQAVLEKLEWEAKTSNTKVEELQAGLDCMDFEIAALMQLFEELSKCDSATDPDNITMFHQVDHLPHIDDLDEAAIKKMEDARMAYATALAAAKENPSEESLTSVAEARVRLQAFVL</sequence>
<name>A0A9D5HUV8_9LILI</name>
<reference evidence="3" key="2">
    <citation type="journal article" date="2022" name="Hortic Res">
        <title>The genome of Dioscorea zingiberensis sheds light on the biosynthesis, origin and evolution of the medicinally important diosgenin saponins.</title>
        <authorList>
            <person name="Li Y."/>
            <person name="Tan C."/>
            <person name="Li Z."/>
            <person name="Guo J."/>
            <person name="Li S."/>
            <person name="Chen X."/>
            <person name="Wang C."/>
            <person name="Dai X."/>
            <person name="Yang H."/>
            <person name="Song W."/>
            <person name="Hou L."/>
            <person name="Xu J."/>
            <person name="Tong Z."/>
            <person name="Xu A."/>
            <person name="Yuan X."/>
            <person name="Wang W."/>
            <person name="Yang Q."/>
            <person name="Chen L."/>
            <person name="Sun Z."/>
            <person name="Wang K."/>
            <person name="Pan B."/>
            <person name="Chen J."/>
            <person name="Bao Y."/>
            <person name="Liu F."/>
            <person name="Qi X."/>
            <person name="Gang D.R."/>
            <person name="Wen J."/>
            <person name="Li J."/>
        </authorList>
    </citation>
    <scope>NUCLEOTIDE SEQUENCE</scope>
    <source>
        <strain evidence="3">Dzin_1.0</strain>
    </source>
</reference>
<gene>
    <name evidence="3" type="ORF">J5N97_008045</name>
</gene>
<protein>
    <recommendedName>
        <fullName evidence="5">Protein MICROTUBULE BINDING PROTEIN 2C</fullName>
    </recommendedName>
</protein>
<dbReference type="PANTHER" id="PTHR35502">
    <property type="entry name" value="PROTEIN MICROTUBULE BINDING PROTEIN 2C"/>
    <property type="match status" value="1"/>
</dbReference>
<evidence type="ECO:0000256" key="2">
    <source>
        <dbReference type="SAM" id="MobiDB-lite"/>
    </source>
</evidence>
<feature type="region of interest" description="Disordered" evidence="2">
    <location>
        <begin position="1"/>
        <end position="35"/>
    </location>
</feature>
<evidence type="ECO:0000313" key="4">
    <source>
        <dbReference type="Proteomes" id="UP001085076"/>
    </source>
</evidence>
<dbReference type="GO" id="GO:0008017">
    <property type="term" value="F:microtubule binding"/>
    <property type="evidence" value="ECO:0007669"/>
    <property type="project" value="InterPro"/>
</dbReference>
<evidence type="ECO:0000313" key="3">
    <source>
        <dbReference type="EMBL" id="KAJ0989689.1"/>
    </source>
</evidence>
<dbReference type="InterPro" id="IPR040289">
    <property type="entry name" value="MBP2C"/>
</dbReference>
<evidence type="ECO:0000256" key="1">
    <source>
        <dbReference type="SAM" id="Coils"/>
    </source>
</evidence>
<organism evidence="3 4">
    <name type="scientific">Dioscorea zingiberensis</name>
    <dbReference type="NCBI Taxonomy" id="325984"/>
    <lineage>
        <taxon>Eukaryota</taxon>
        <taxon>Viridiplantae</taxon>
        <taxon>Streptophyta</taxon>
        <taxon>Embryophyta</taxon>
        <taxon>Tracheophyta</taxon>
        <taxon>Spermatophyta</taxon>
        <taxon>Magnoliopsida</taxon>
        <taxon>Liliopsida</taxon>
        <taxon>Dioscoreales</taxon>
        <taxon>Dioscoreaceae</taxon>
        <taxon>Dioscorea</taxon>
    </lineage>
</organism>
<proteinExistence type="predicted"/>
<dbReference type="Proteomes" id="UP001085076">
    <property type="component" value="Miscellaneous, Linkage group lg01"/>
</dbReference>
<evidence type="ECO:0008006" key="5">
    <source>
        <dbReference type="Google" id="ProtNLM"/>
    </source>
</evidence>
<dbReference type="PANTHER" id="PTHR35502:SF2">
    <property type="entry name" value="PROTEIN MICROTUBULE BINDING PROTEIN 2C"/>
    <property type="match status" value="1"/>
</dbReference>
<dbReference type="OrthoDB" id="1915670at2759"/>